<dbReference type="Proteomes" id="UP000085678">
    <property type="component" value="Unplaced"/>
</dbReference>
<dbReference type="OrthoDB" id="192253at2759"/>
<dbReference type="SMART" id="SM00181">
    <property type="entry name" value="EGF"/>
    <property type="match status" value="6"/>
</dbReference>
<dbReference type="FunFam" id="2.170.300.10:FF:000041">
    <property type="entry name" value="Tyrosine protein kinase receptor tie-1, putative"/>
    <property type="match status" value="2"/>
</dbReference>
<dbReference type="AlphaFoldDB" id="A0A1S3I2U3"/>
<dbReference type="PANTHER" id="PTHR40446:SF2">
    <property type="entry name" value="N-ACETYLGLUCOSAMINE-1-PHOSPHODIESTER ALPHA-N-ACETYLGLUCOSAMINIDASE"/>
    <property type="match status" value="1"/>
</dbReference>
<feature type="signal peptide" evidence="8">
    <location>
        <begin position="1"/>
        <end position="24"/>
    </location>
</feature>
<sequence>MEADVHVHTSLLCYLILLLSAVLANIDSNTDTDLLDLLVPYQNLHGPRHSHRYVRDCQPYKYKNVTHETFKPTSAINSSKPLISVRQFVKSDDKHRYDFDRAHYIYGHYAVIQDPLRTFSVVEPGGPGGCMDDHWVRMTTKDSARTKNCVVAANAGFFNTTNGACLGNIISDGRLVQNSGGVQNAHFGIKKDGSLFIGYLPEYEVLHGDFQQLVGGVLWLLRDGESYLTESIAAECQDTEETGTLKTFAEVQSARTALGHDKEGNVVIVQAEGRTHHRGMNLYDFVEFLKSLGLVNAINLDGGGSATFIVNGSLSSYPSDKCPDNPTFGCERKVSTIVCAHEPECQPSHNCSGHGNCVGGICICDEYWMGPSCDLLMCGVHNCSRQGVCTESGCDCHKGWLGEQCNEPCTEHRYGYQCSEQCRCQNNATCSPVDGSCVCKPGYTGLLCTEKCPYGFFGESCKSLCYCEDSCSCNHITGECNITADVDADLFQDNPTFGCERKVSTIVCAHEPECQPSHNCSGHGNCVGGICICDEYWMGPSCDLLMCGVHNCSRQGVCTESGCDCHKGWLGEQCNEPCTEHRYGYQCSEQCRCQNNATCSPVDGSCVCKPGYTGLLCTEKCPYGFFGESCKSLCYCEDSCSCNHITGECNITADVDADLFQVGTCLAESRIRREHLVKDQSEQMSQLLLTVVILSILAATSITINISQVCFYAICKKTKTNNNKYHKLRRIPKDYYMDSEDGDDEEEMDEEEELDESITETSFLTGGSKFKHAPKS</sequence>
<dbReference type="PROSITE" id="PS50026">
    <property type="entry name" value="EGF_3"/>
    <property type="match status" value="2"/>
</dbReference>
<feature type="disulfide bond" evidence="5">
    <location>
        <begin position="608"/>
        <end position="617"/>
    </location>
</feature>
<dbReference type="KEGG" id="lak:106160514"/>
<dbReference type="GeneID" id="106160514"/>
<evidence type="ECO:0000256" key="2">
    <source>
        <dbReference type="ARBA" id="ARBA00022729"/>
    </source>
</evidence>
<feature type="compositionally biased region" description="Acidic residues" evidence="6">
    <location>
        <begin position="737"/>
        <end position="758"/>
    </location>
</feature>
<comment type="caution">
    <text evidence="5">Lacks conserved residue(s) required for the propagation of feature annotation.</text>
</comment>
<evidence type="ECO:0000256" key="8">
    <source>
        <dbReference type="SAM" id="SignalP"/>
    </source>
</evidence>
<keyword evidence="10" id="KW-1185">Reference proteome</keyword>
<keyword evidence="1 5" id="KW-0245">EGF-like domain</keyword>
<evidence type="ECO:0000256" key="6">
    <source>
        <dbReference type="SAM" id="MobiDB-lite"/>
    </source>
</evidence>
<evidence type="ECO:0000256" key="5">
    <source>
        <dbReference type="PROSITE-ProRule" id="PRU00076"/>
    </source>
</evidence>
<dbReference type="STRING" id="7574.A0A1S3I2U3"/>
<evidence type="ECO:0000256" key="1">
    <source>
        <dbReference type="ARBA" id="ARBA00022536"/>
    </source>
</evidence>
<dbReference type="InParanoid" id="A0A1S3I2U3"/>
<dbReference type="InterPro" id="IPR018711">
    <property type="entry name" value="NAGPA"/>
</dbReference>
<dbReference type="PROSITE" id="PS00022">
    <property type="entry name" value="EGF_1"/>
    <property type="match status" value="4"/>
</dbReference>
<dbReference type="Pfam" id="PF07974">
    <property type="entry name" value="EGF_2"/>
    <property type="match status" value="2"/>
</dbReference>
<keyword evidence="7" id="KW-0472">Membrane</keyword>
<dbReference type="PRINTS" id="PR00011">
    <property type="entry name" value="EGFLAMININ"/>
</dbReference>
<feature type="transmembrane region" description="Helical" evidence="7">
    <location>
        <begin position="687"/>
        <end position="714"/>
    </location>
</feature>
<feature type="disulfide bond" evidence="5">
    <location>
        <begin position="439"/>
        <end position="448"/>
    </location>
</feature>
<keyword evidence="2 8" id="KW-0732">Signal</keyword>
<evidence type="ECO:0000313" key="11">
    <source>
        <dbReference type="RefSeq" id="XP_013392587.1"/>
    </source>
</evidence>
<feature type="region of interest" description="Disordered" evidence="6">
    <location>
        <begin position="736"/>
        <end position="776"/>
    </location>
</feature>
<keyword evidence="4 5" id="KW-1015">Disulfide bond</keyword>
<evidence type="ECO:0000259" key="9">
    <source>
        <dbReference type="PROSITE" id="PS50026"/>
    </source>
</evidence>
<accession>A0A1S3I2U3</accession>
<dbReference type="InterPro" id="IPR000742">
    <property type="entry name" value="EGF"/>
</dbReference>
<gene>
    <name evidence="11" type="primary">LOC106160514</name>
</gene>
<proteinExistence type="predicted"/>
<evidence type="ECO:0000256" key="7">
    <source>
        <dbReference type="SAM" id="Phobius"/>
    </source>
</evidence>
<feature type="domain" description="EGF-like" evidence="9">
    <location>
        <begin position="583"/>
        <end position="618"/>
    </location>
</feature>
<evidence type="ECO:0000256" key="4">
    <source>
        <dbReference type="ARBA" id="ARBA00023157"/>
    </source>
</evidence>
<keyword evidence="3" id="KW-0677">Repeat</keyword>
<dbReference type="Pfam" id="PF09992">
    <property type="entry name" value="NAGPA"/>
    <property type="match status" value="1"/>
</dbReference>
<evidence type="ECO:0000313" key="10">
    <source>
        <dbReference type="Proteomes" id="UP000085678"/>
    </source>
</evidence>
<dbReference type="InterPro" id="IPR013111">
    <property type="entry name" value="EGF_extracell"/>
</dbReference>
<keyword evidence="7" id="KW-0812">Transmembrane</keyword>
<name>A0A1S3I2U3_LINAN</name>
<keyword evidence="7" id="KW-1133">Transmembrane helix</keyword>
<feature type="chain" id="PRO_5010328062" evidence="8">
    <location>
        <begin position="25"/>
        <end position="776"/>
    </location>
</feature>
<reference evidence="11" key="1">
    <citation type="submission" date="2025-08" db="UniProtKB">
        <authorList>
            <consortium name="RefSeq"/>
        </authorList>
    </citation>
    <scope>IDENTIFICATION</scope>
    <source>
        <tissue evidence="11">Gonads</tissue>
    </source>
</reference>
<dbReference type="PANTHER" id="PTHR40446">
    <property type="entry name" value="N-ACETYLGLUCOSAMINE-1-PHOSPHODIESTER ALPHA-N-ACETYLGLUCOSAMINIDASE"/>
    <property type="match status" value="1"/>
</dbReference>
<dbReference type="GO" id="GO:0033299">
    <property type="term" value="P:secretion of lysosomal enzymes"/>
    <property type="evidence" value="ECO:0007669"/>
    <property type="project" value="TreeGrafter"/>
</dbReference>
<dbReference type="Gene3D" id="2.170.300.10">
    <property type="entry name" value="Tie2 ligand-binding domain superfamily"/>
    <property type="match status" value="2"/>
</dbReference>
<evidence type="ECO:0000256" key="3">
    <source>
        <dbReference type="ARBA" id="ARBA00022737"/>
    </source>
</evidence>
<dbReference type="RefSeq" id="XP_013392587.1">
    <property type="nucleotide sequence ID" value="XM_013537133.1"/>
</dbReference>
<dbReference type="Gene3D" id="2.10.25.10">
    <property type="entry name" value="Laminin"/>
    <property type="match status" value="2"/>
</dbReference>
<feature type="domain" description="EGF-like" evidence="9">
    <location>
        <begin position="414"/>
        <end position="449"/>
    </location>
</feature>
<protein>
    <submittedName>
        <fullName evidence="11">N-acetylglucosamine-1-phosphodiester alpha-N-acetylglucosaminidase</fullName>
    </submittedName>
</protein>
<organism evidence="10 11">
    <name type="scientific">Lingula anatina</name>
    <name type="common">Brachiopod</name>
    <name type="synonym">Lingula unguis</name>
    <dbReference type="NCBI Taxonomy" id="7574"/>
    <lineage>
        <taxon>Eukaryota</taxon>
        <taxon>Metazoa</taxon>
        <taxon>Spiralia</taxon>
        <taxon>Lophotrochozoa</taxon>
        <taxon>Brachiopoda</taxon>
        <taxon>Linguliformea</taxon>
        <taxon>Lingulata</taxon>
        <taxon>Lingulida</taxon>
        <taxon>Linguloidea</taxon>
        <taxon>Lingulidae</taxon>
        <taxon>Lingula</taxon>
    </lineage>
</organism>